<dbReference type="Gene3D" id="3.30.300.30">
    <property type="match status" value="1"/>
</dbReference>
<dbReference type="Gene3D" id="3.40.50.12780">
    <property type="entry name" value="N-terminal domain of ligase-like"/>
    <property type="match status" value="1"/>
</dbReference>
<accession>A0ABZ0EH52</accession>
<dbReference type="InterPro" id="IPR050237">
    <property type="entry name" value="ATP-dep_AMP-bd_enzyme"/>
</dbReference>
<dbReference type="PANTHER" id="PTHR43767">
    <property type="entry name" value="LONG-CHAIN-FATTY-ACID--COA LIGASE"/>
    <property type="match status" value="1"/>
</dbReference>
<dbReference type="EMBL" id="CP136512">
    <property type="protein sequence ID" value="WOD15532.1"/>
    <property type="molecule type" value="Genomic_DNA"/>
</dbReference>
<dbReference type="Pfam" id="PF13193">
    <property type="entry name" value="AMP-binding_C"/>
    <property type="match status" value="1"/>
</dbReference>
<sequence>MTFPLNLGALIDRDRDPHALALIDLEEGQPPLHYSFGELDAMADAVARSLSAAYSHGERIAVLAANSAQYIATVLGVMRAGLVAVPVNFKFPRALIADVIADSGARVVFSDPPRAADVPPGLQRVVFDYPQRTPLPDDAVTFSAFTGYRDTQPAVPFDAHIPTADEAALILYTSGSTGRPKGVVLSHRSHLWVVETRLAAQSLHDERLLIAAPLFHMNALALGFLALAARATTVLLPQFNARHYIQAIDAWRCTWLTSVPPMIAMMLQERALLAQTDLSSVRYVRMGSAPVSDALLEQIHELLPNAKVINAYGTTEGGPVVFGPHPGGLPTPPRAVGFAHPLVDLRLADENGAPAGEEGELQMRSPGLMNGYHNRPELVRPFTPDGFYRTGDVFQRDADGFYTFVGRRDDMFVSGGENIFPGEVEAVLERHPSIQQACVVPVADDIKGTKPVAFVVLKAGASLAAEDVKRFTLRHAPAYQHPRHVWLVDAIPLASTSKVDRTTLKRVAAERVAADPSVRRQPQK</sequence>
<protein>
    <submittedName>
        <fullName evidence="3">Class I adenylate-forming enzyme family protein</fullName>
    </submittedName>
</protein>
<evidence type="ECO:0000259" key="1">
    <source>
        <dbReference type="Pfam" id="PF00501"/>
    </source>
</evidence>
<dbReference type="Pfam" id="PF00501">
    <property type="entry name" value="AMP-binding"/>
    <property type="match status" value="1"/>
</dbReference>
<dbReference type="SUPFAM" id="SSF56801">
    <property type="entry name" value="Acetyl-CoA synthetase-like"/>
    <property type="match status" value="1"/>
</dbReference>
<keyword evidence="4" id="KW-1185">Reference proteome</keyword>
<feature type="domain" description="AMP-binding enzyme C-terminal" evidence="2">
    <location>
        <begin position="423"/>
        <end position="498"/>
    </location>
</feature>
<name>A0ABZ0EH52_9BURK</name>
<dbReference type="InterPro" id="IPR000873">
    <property type="entry name" value="AMP-dep_synth/lig_dom"/>
</dbReference>
<evidence type="ECO:0000259" key="2">
    <source>
        <dbReference type="Pfam" id="PF13193"/>
    </source>
</evidence>
<dbReference type="PROSITE" id="PS00455">
    <property type="entry name" value="AMP_BINDING"/>
    <property type="match status" value="1"/>
</dbReference>
<evidence type="ECO:0000313" key="3">
    <source>
        <dbReference type="EMBL" id="WOD15532.1"/>
    </source>
</evidence>
<dbReference type="InterPro" id="IPR025110">
    <property type="entry name" value="AMP-bd_C"/>
</dbReference>
<dbReference type="InterPro" id="IPR045851">
    <property type="entry name" value="AMP-bd_C_sf"/>
</dbReference>
<dbReference type="InterPro" id="IPR042099">
    <property type="entry name" value="ANL_N_sf"/>
</dbReference>
<dbReference type="Proteomes" id="UP001302652">
    <property type="component" value="Chromosome 2"/>
</dbReference>
<feature type="domain" description="AMP-dependent synthetase/ligase" evidence="1">
    <location>
        <begin position="15"/>
        <end position="373"/>
    </location>
</feature>
<dbReference type="InterPro" id="IPR020845">
    <property type="entry name" value="AMP-binding_CS"/>
</dbReference>
<dbReference type="RefSeq" id="WP_317017829.1">
    <property type="nucleotide sequence ID" value="NZ_CP136512.1"/>
</dbReference>
<proteinExistence type="predicted"/>
<organism evidence="3 4">
    <name type="scientific">Paraburkholderia kirstenboschensis</name>
    <dbReference type="NCBI Taxonomy" id="1245436"/>
    <lineage>
        <taxon>Bacteria</taxon>
        <taxon>Pseudomonadati</taxon>
        <taxon>Pseudomonadota</taxon>
        <taxon>Betaproteobacteria</taxon>
        <taxon>Burkholderiales</taxon>
        <taxon>Burkholderiaceae</taxon>
        <taxon>Paraburkholderia</taxon>
    </lineage>
</organism>
<evidence type="ECO:0000313" key="4">
    <source>
        <dbReference type="Proteomes" id="UP001302652"/>
    </source>
</evidence>
<gene>
    <name evidence="3" type="ORF">RW095_19875</name>
</gene>
<dbReference type="PANTHER" id="PTHR43767:SF1">
    <property type="entry name" value="NONRIBOSOMAL PEPTIDE SYNTHASE PES1 (EUROFUNG)-RELATED"/>
    <property type="match status" value="1"/>
</dbReference>
<reference evidence="3 4" key="1">
    <citation type="submission" date="2023-10" db="EMBL/GenBank/DDBJ databases">
        <title>Surface-active antibiotics is a multifunctional adaptation for post-fire microbes.</title>
        <authorList>
            <person name="Liu M.D."/>
            <person name="Du Y."/>
            <person name="Koupaei S.K."/>
            <person name="Kim N.R."/>
            <person name="Zhang W."/>
            <person name="Traxler M.F."/>
        </authorList>
    </citation>
    <scope>NUCLEOTIDE SEQUENCE [LARGE SCALE GENOMIC DNA]</scope>
    <source>
        <strain evidence="3 4">F3</strain>
    </source>
</reference>